<evidence type="ECO:0000313" key="2">
    <source>
        <dbReference type="EMBL" id="RDX67021.1"/>
    </source>
</evidence>
<proteinExistence type="predicted"/>
<reference evidence="2" key="1">
    <citation type="submission" date="2018-05" db="EMBL/GenBank/DDBJ databases">
        <title>Draft genome of Mucuna pruriens seed.</title>
        <authorList>
            <person name="Nnadi N.E."/>
            <person name="Vos R."/>
            <person name="Hasami M.H."/>
            <person name="Devisetty U.K."/>
            <person name="Aguiy J.C."/>
        </authorList>
    </citation>
    <scope>NUCLEOTIDE SEQUENCE [LARGE SCALE GENOMIC DNA]</scope>
    <source>
        <strain evidence="2">JCA_2017</strain>
    </source>
</reference>
<keyword evidence="3" id="KW-1185">Reference proteome</keyword>
<gene>
    <name evidence="2" type="ORF">CR513_54155</name>
</gene>
<evidence type="ECO:0000256" key="1">
    <source>
        <dbReference type="SAM" id="SignalP"/>
    </source>
</evidence>
<dbReference type="AlphaFoldDB" id="A0A371ELU2"/>
<organism evidence="2 3">
    <name type="scientific">Mucuna pruriens</name>
    <name type="common">Velvet bean</name>
    <name type="synonym">Dolichos pruriens</name>
    <dbReference type="NCBI Taxonomy" id="157652"/>
    <lineage>
        <taxon>Eukaryota</taxon>
        <taxon>Viridiplantae</taxon>
        <taxon>Streptophyta</taxon>
        <taxon>Embryophyta</taxon>
        <taxon>Tracheophyta</taxon>
        <taxon>Spermatophyta</taxon>
        <taxon>Magnoliopsida</taxon>
        <taxon>eudicotyledons</taxon>
        <taxon>Gunneridae</taxon>
        <taxon>Pentapetalae</taxon>
        <taxon>rosids</taxon>
        <taxon>fabids</taxon>
        <taxon>Fabales</taxon>
        <taxon>Fabaceae</taxon>
        <taxon>Papilionoideae</taxon>
        <taxon>50 kb inversion clade</taxon>
        <taxon>NPAAA clade</taxon>
        <taxon>indigoferoid/millettioid clade</taxon>
        <taxon>Phaseoleae</taxon>
        <taxon>Mucuna</taxon>
    </lineage>
</organism>
<dbReference type="EMBL" id="QJKJ01013159">
    <property type="protein sequence ID" value="RDX67021.1"/>
    <property type="molecule type" value="Genomic_DNA"/>
</dbReference>
<keyword evidence="1" id="KW-0732">Signal</keyword>
<protein>
    <recommendedName>
        <fullName evidence="4">Secreted protein</fullName>
    </recommendedName>
</protein>
<evidence type="ECO:0008006" key="4">
    <source>
        <dbReference type="Google" id="ProtNLM"/>
    </source>
</evidence>
<feature type="non-terminal residue" evidence="2">
    <location>
        <position position="71"/>
    </location>
</feature>
<accession>A0A371ELU2</accession>
<comment type="caution">
    <text evidence="2">The sequence shown here is derived from an EMBL/GenBank/DDBJ whole genome shotgun (WGS) entry which is preliminary data.</text>
</comment>
<sequence>MFMLTWVLIVVLPDFGSSQVVSIAYASIMQHINILSNQHKDNNIGLARSTITISTKEKRQRDVEQRSLEGN</sequence>
<evidence type="ECO:0000313" key="3">
    <source>
        <dbReference type="Proteomes" id="UP000257109"/>
    </source>
</evidence>
<name>A0A371ELU2_MUCPR</name>
<feature type="chain" id="PRO_5016910203" description="Secreted protein" evidence="1">
    <location>
        <begin position="19"/>
        <end position="71"/>
    </location>
</feature>
<dbReference type="Proteomes" id="UP000257109">
    <property type="component" value="Unassembled WGS sequence"/>
</dbReference>
<feature type="signal peptide" evidence="1">
    <location>
        <begin position="1"/>
        <end position="18"/>
    </location>
</feature>
<feature type="non-terminal residue" evidence="2">
    <location>
        <position position="1"/>
    </location>
</feature>